<dbReference type="Proteomes" id="UP000735302">
    <property type="component" value="Unassembled WGS sequence"/>
</dbReference>
<sequence>MQDIGARLMKQTYVDHRFAPQGCCTLHMILINDDRIHLQRKEPTLRAAAIRLWITLCGTASIRHHHNPPPGISKASVPVRHCQYPRLRISQASAPGHHRQYPINICIFMLALQI</sequence>
<name>A0AAV3ZXT1_9GAST</name>
<gene>
    <name evidence="1" type="ORF">PoB_003026600</name>
</gene>
<evidence type="ECO:0000313" key="2">
    <source>
        <dbReference type="Proteomes" id="UP000735302"/>
    </source>
</evidence>
<proteinExistence type="predicted"/>
<keyword evidence="2" id="KW-1185">Reference proteome</keyword>
<dbReference type="AlphaFoldDB" id="A0AAV3ZXT1"/>
<accession>A0AAV3ZXT1</accession>
<reference evidence="1 2" key="1">
    <citation type="journal article" date="2021" name="Elife">
        <title>Chloroplast acquisition without the gene transfer in kleptoplastic sea slugs, Plakobranchus ocellatus.</title>
        <authorList>
            <person name="Maeda T."/>
            <person name="Takahashi S."/>
            <person name="Yoshida T."/>
            <person name="Shimamura S."/>
            <person name="Takaki Y."/>
            <person name="Nagai Y."/>
            <person name="Toyoda A."/>
            <person name="Suzuki Y."/>
            <person name="Arimoto A."/>
            <person name="Ishii H."/>
            <person name="Satoh N."/>
            <person name="Nishiyama T."/>
            <person name="Hasebe M."/>
            <person name="Maruyama T."/>
            <person name="Minagawa J."/>
            <person name="Obokata J."/>
            <person name="Shigenobu S."/>
        </authorList>
    </citation>
    <scope>NUCLEOTIDE SEQUENCE [LARGE SCALE GENOMIC DNA]</scope>
</reference>
<organism evidence="1 2">
    <name type="scientific">Plakobranchus ocellatus</name>
    <dbReference type="NCBI Taxonomy" id="259542"/>
    <lineage>
        <taxon>Eukaryota</taxon>
        <taxon>Metazoa</taxon>
        <taxon>Spiralia</taxon>
        <taxon>Lophotrochozoa</taxon>
        <taxon>Mollusca</taxon>
        <taxon>Gastropoda</taxon>
        <taxon>Heterobranchia</taxon>
        <taxon>Euthyneura</taxon>
        <taxon>Panpulmonata</taxon>
        <taxon>Sacoglossa</taxon>
        <taxon>Placobranchoidea</taxon>
        <taxon>Plakobranchidae</taxon>
        <taxon>Plakobranchus</taxon>
    </lineage>
</organism>
<dbReference type="EMBL" id="BLXT01003731">
    <property type="protein sequence ID" value="GFO03761.1"/>
    <property type="molecule type" value="Genomic_DNA"/>
</dbReference>
<comment type="caution">
    <text evidence="1">The sequence shown here is derived from an EMBL/GenBank/DDBJ whole genome shotgun (WGS) entry which is preliminary data.</text>
</comment>
<protein>
    <submittedName>
        <fullName evidence="1">Uncharacterized protein</fullName>
    </submittedName>
</protein>
<evidence type="ECO:0000313" key="1">
    <source>
        <dbReference type="EMBL" id="GFO03761.1"/>
    </source>
</evidence>